<evidence type="ECO:0000313" key="3">
    <source>
        <dbReference type="Proteomes" id="UP001243623"/>
    </source>
</evidence>
<dbReference type="PROSITE" id="PS51746">
    <property type="entry name" value="PPM_2"/>
    <property type="match status" value="1"/>
</dbReference>
<dbReference type="SMART" id="SM00332">
    <property type="entry name" value="PP2Cc"/>
    <property type="match status" value="1"/>
</dbReference>
<proteinExistence type="predicted"/>
<dbReference type="NCBIfam" id="NF033484">
    <property type="entry name" value="Stp1_PP2C_phos"/>
    <property type="match status" value="1"/>
</dbReference>
<dbReference type="SMART" id="SM00331">
    <property type="entry name" value="PP2C_SIG"/>
    <property type="match status" value="1"/>
</dbReference>
<reference evidence="2" key="1">
    <citation type="submission" date="2023-03" db="EMBL/GenBank/DDBJ databases">
        <title>Selenobaculum gbiensis gen. nov. sp. nov., a new bacterium isolated from the gut microbiota of IBD patient.</title>
        <authorList>
            <person name="Yeo S."/>
            <person name="Park H."/>
            <person name="Huh C.S."/>
        </authorList>
    </citation>
    <scope>NUCLEOTIDE SEQUENCE</scope>
    <source>
        <strain evidence="2">ICN-92133</strain>
    </source>
</reference>
<evidence type="ECO:0000313" key="2">
    <source>
        <dbReference type="EMBL" id="WIW69562.1"/>
    </source>
</evidence>
<dbReference type="Proteomes" id="UP001243623">
    <property type="component" value="Chromosome"/>
</dbReference>
<sequence length="239" mass="26424">MLAYAKSDIGLSRKTNEDNFECGAFNLYIVADGMGGHLAGEVASSLVIKEIKNYINSHIHTYVEDYGELLKLSILYANDIIYNKSLADPLYKGMGTTVSAVWFIDNKIFWAHVGDSRIYLLKDGNLGQITKDHSLVNDLLEKGEIEKESIPTHPLRNMLTRAVGVNEDLEVDTGYMKVNQGNYVLLTTDGLTNLISDDELKDIILTNQCNLSKSLDIFIEKAIAAGGEDNITAILIGDF</sequence>
<dbReference type="SUPFAM" id="SSF81606">
    <property type="entry name" value="PP2C-like"/>
    <property type="match status" value="1"/>
</dbReference>
<organism evidence="2 3">
    <name type="scientific">Selenobaculum gibii</name>
    <dbReference type="NCBI Taxonomy" id="3054208"/>
    <lineage>
        <taxon>Bacteria</taxon>
        <taxon>Bacillati</taxon>
        <taxon>Bacillota</taxon>
        <taxon>Negativicutes</taxon>
        <taxon>Selenomonadales</taxon>
        <taxon>Selenomonadaceae</taxon>
        <taxon>Selenobaculum</taxon>
    </lineage>
</organism>
<protein>
    <submittedName>
        <fullName evidence="2">Stp1/IreP family PP2C-type Ser/Thr phosphatase</fullName>
    </submittedName>
</protein>
<keyword evidence="3" id="KW-1185">Reference proteome</keyword>
<dbReference type="CDD" id="cd00143">
    <property type="entry name" value="PP2Cc"/>
    <property type="match status" value="1"/>
</dbReference>
<gene>
    <name evidence="2" type="ORF">P3F81_06420</name>
</gene>
<dbReference type="EMBL" id="CP120678">
    <property type="protein sequence ID" value="WIW69562.1"/>
    <property type="molecule type" value="Genomic_DNA"/>
</dbReference>
<dbReference type="Gene3D" id="3.60.40.10">
    <property type="entry name" value="PPM-type phosphatase domain"/>
    <property type="match status" value="1"/>
</dbReference>
<evidence type="ECO:0000259" key="1">
    <source>
        <dbReference type="PROSITE" id="PS51746"/>
    </source>
</evidence>
<dbReference type="PANTHER" id="PTHR47992">
    <property type="entry name" value="PROTEIN PHOSPHATASE"/>
    <property type="match status" value="1"/>
</dbReference>
<dbReference type="InterPro" id="IPR001932">
    <property type="entry name" value="PPM-type_phosphatase-like_dom"/>
</dbReference>
<name>A0A9Y2AGR0_9FIRM</name>
<dbReference type="AlphaFoldDB" id="A0A9Y2AGR0"/>
<dbReference type="KEGG" id="sgbi:P3F81_06420"/>
<dbReference type="RefSeq" id="WP_147668761.1">
    <property type="nucleotide sequence ID" value="NZ_CP120678.1"/>
</dbReference>
<dbReference type="GO" id="GO:0004722">
    <property type="term" value="F:protein serine/threonine phosphatase activity"/>
    <property type="evidence" value="ECO:0007669"/>
    <property type="project" value="InterPro"/>
</dbReference>
<accession>A0A9Y2AGR0</accession>
<dbReference type="InterPro" id="IPR015655">
    <property type="entry name" value="PP2C"/>
</dbReference>
<feature type="domain" description="PPM-type phosphatase" evidence="1">
    <location>
        <begin position="2"/>
        <end position="238"/>
    </location>
</feature>
<dbReference type="InterPro" id="IPR036457">
    <property type="entry name" value="PPM-type-like_dom_sf"/>
</dbReference>
<dbReference type="Pfam" id="PF13672">
    <property type="entry name" value="PP2C_2"/>
    <property type="match status" value="1"/>
</dbReference>